<dbReference type="EMBL" id="PDNC01000031">
    <property type="protein sequence ID" value="PGH05336.1"/>
    <property type="molecule type" value="Genomic_DNA"/>
</dbReference>
<feature type="compositionally biased region" description="Acidic residues" evidence="1">
    <location>
        <begin position="157"/>
        <end position="168"/>
    </location>
</feature>
<feature type="region of interest" description="Disordered" evidence="1">
    <location>
        <begin position="137"/>
        <end position="176"/>
    </location>
</feature>
<sequence>MILHYLQPKSWEMDSRPPVRCLHVIIAAVVNPGGVVVLRSVARRGRTAAGEEVASTLAASVVEVEPHAGQARPAIGLPGLGDAVRPARTTRESTTTTTTKTVPPGGEPSGFSCPPMTVTNSLGDSLELGDDCALKYSPAKPTTTSEAAGALRLRHDDEDEDDDDDDDCPPTRTTSTVYTTEGTGGLATVTATVTGENSAPPGFSCAPMAVTNAAGDELTLDDRCAMQLTTAGPKNTSKPGTAGRVDIFMATRYAVLGSMVTLLVGLSI</sequence>
<reference evidence="2 3" key="1">
    <citation type="submission" date="2017-10" db="EMBL/GenBank/DDBJ databases">
        <title>Comparative genomics in systemic dimorphic fungi from Ajellomycetaceae.</title>
        <authorList>
            <person name="Munoz J.F."/>
            <person name="Mcewen J.G."/>
            <person name="Clay O.K."/>
            <person name="Cuomo C.A."/>
        </authorList>
    </citation>
    <scope>NUCLEOTIDE SEQUENCE [LARGE SCALE GENOMIC DNA]</scope>
    <source>
        <strain evidence="2 3">UAMH130</strain>
    </source>
</reference>
<accession>A0A2B7X8E2</accession>
<organism evidence="2 3">
    <name type="scientific">Blastomyces parvus</name>
    <dbReference type="NCBI Taxonomy" id="2060905"/>
    <lineage>
        <taxon>Eukaryota</taxon>
        <taxon>Fungi</taxon>
        <taxon>Dikarya</taxon>
        <taxon>Ascomycota</taxon>
        <taxon>Pezizomycotina</taxon>
        <taxon>Eurotiomycetes</taxon>
        <taxon>Eurotiomycetidae</taxon>
        <taxon>Onygenales</taxon>
        <taxon>Ajellomycetaceae</taxon>
        <taxon>Blastomyces</taxon>
    </lineage>
</organism>
<proteinExistence type="predicted"/>
<dbReference type="Proteomes" id="UP000224080">
    <property type="component" value="Unassembled WGS sequence"/>
</dbReference>
<dbReference type="AlphaFoldDB" id="A0A2B7X8E2"/>
<gene>
    <name evidence="2" type="ORF">GX51_03057</name>
</gene>
<keyword evidence="3" id="KW-1185">Reference proteome</keyword>
<evidence type="ECO:0000313" key="2">
    <source>
        <dbReference type="EMBL" id="PGH05336.1"/>
    </source>
</evidence>
<comment type="caution">
    <text evidence="2">The sequence shown here is derived from an EMBL/GenBank/DDBJ whole genome shotgun (WGS) entry which is preliminary data.</text>
</comment>
<dbReference type="OrthoDB" id="2748312at2759"/>
<evidence type="ECO:0000313" key="3">
    <source>
        <dbReference type="Proteomes" id="UP000224080"/>
    </source>
</evidence>
<feature type="compositionally biased region" description="Low complexity" evidence="1">
    <location>
        <begin position="92"/>
        <end position="101"/>
    </location>
</feature>
<feature type="region of interest" description="Disordered" evidence="1">
    <location>
        <begin position="72"/>
        <end position="124"/>
    </location>
</feature>
<name>A0A2B7X8E2_9EURO</name>
<protein>
    <submittedName>
        <fullName evidence="2">Uncharacterized protein</fullName>
    </submittedName>
</protein>
<evidence type="ECO:0000256" key="1">
    <source>
        <dbReference type="SAM" id="MobiDB-lite"/>
    </source>
</evidence>